<comment type="caution">
    <text evidence="17">The sequence shown here is derived from an EMBL/GenBank/DDBJ whole genome shotgun (WGS) entry which is preliminary data.</text>
</comment>
<evidence type="ECO:0000256" key="7">
    <source>
        <dbReference type="ARBA" id="ARBA00022679"/>
    </source>
</evidence>
<feature type="transmembrane region" description="Helical" evidence="16">
    <location>
        <begin position="144"/>
        <end position="162"/>
    </location>
</feature>
<comment type="similarity">
    <text evidence="3 15">Belongs to the CDP-alcohol phosphatidyltransferase class-I family.</text>
</comment>
<dbReference type="Proteomes" id="UP001227162">
    <property type="component" value="Unassembled WGS sequence"/>
</dbReference>
<keyword evidence="11 16" id="KW-0472">Membrane</keyword>
<dbReference type="PANTHER" id="PTHR14269">
    <property type="entry name" value="CDP-DIACYLGLYCEROL--GLYCEROL-3-PHOSPHATE 3-PHOSPHATIDYLTRANSFERASE-RELATED"/>
    <property type="match status" value="1"/>
</dbReference>
<evidence type="ECO:0000313" key="17">
    <source>
        <dbReference type="EMBL" id="MDQ2093531.1"/>
    </source>
</evidence>
<reference evidence="17" key="1">
    <citation type="submission" date="2022-07" db="EMBL/GenBank/DDBJ databases">
        <authorList>
            <person name="Otstavnykh N."/>
            <person name="Isaeva M."/>
            <person name="Bystritskaya E."/>
        </authorList>
    </citation>
    <scope>NUCLEOTIDE SEQUENCE</scope>
    <source>
        <strain evidence="17">10Alg 79</strain>
    </source>
</reference>
<dbReference type="AlphaFoldDB" id="A0AAJ1X4I0"/>
<evidence type="ECO:0000256" key="6">
    <source>
        <dbReference type="ARBA" id="ARBA00022516"/>
    </source>
</evidence>
<evidence type="ECO:0000256" key="10">
    <source>
        <dbReference type="ARBA" id="ARBA00023098"/>
    </source>
</evidence>
<name>A0AAJ1X4I0_9RHOB</name>
<feature type="transmembrane region" description="Helical" evidence="16">
    <location>
        <begin position="110"/>
        <end position="132"/>
    </location>
</feature>
<keyword evidence="10" id="KW-0443">Lipid metabolism</keyword>
<dbReference type="GO" id="GO:0012505">
    <property type="term" value="C:endomembrane system"/>
    <property type="evidence" value="ECO:0007669"/>
    <property type="project" value="UniProtKB-SubCell"/>
</dbReference>
<dbReference type="GO" id="GO:0003882">
    <property type="term" value="F:CDP-diacylglycerol-serine O-phosphatidyltransferase activity"/>
    <property type="evidence" value="ECO:0007669"/>
    <property type="project" value="UniProtKB-EC"/>
</dbReference>
<dbReference type="PROSITE" id="PS00379">
    <property type="entry name" value="CDP_ALCOHOL_P_TRANSF"/>
    <property type="match status" value="1"/>
</dbReference>
<dbReference type="InterPro" id="IPR050324">
    <property type="entry name" value="CDP-alcohol_PTase-I"/>
</dbReference>
<comment type="catalytic activity">
    <reaction evidence="1">
        <text>a CDP-1,2-diacyl-sn-glycerol + L-serine = a 1,2-diacyl-sn-glycero-3-phospho-L-serine + CMP + H(+)</text>
        <dbReference type="Rhea" id="RHEA:16913"/>
        <dbReference type="ChEBI" id="CHEBI:15378"/>
        <dbReference type="ChEBI" id="CHEBI:33384"/>
        <dbReference type="ChEBI" id="CHEBI:57262"/>
        <dbReference type="ChEBI" id="CHEBI:58332"/>
        <dbReference type="ChEBI" id="CHEBI:60377"/>
        <dbReference type="EC" id="2.7.8.8"/>
    </reaction>
</comment>
<evidence type="ECO:0000256" key="8">
    <source>
        <dbReference type="ARBA" id="ARBA00022692"/>
    </source>
</evidence>
<feature type="transmembrane region" description="Helical" evidence="16">
    <location>
        <begin position="174"/>
        <end position="192"/>
    </location>
</feature>
<feature type="transmembrane region" description="Helical" evidence="16">
    <location>
        <begin position="230"/>
        <end position="247"/>
    </location>
</feature>
<feature type="transmembrane region" description="Helical" evidence="16">
    <location>
        <begin position="204"/>
        <end position="224"/>
    </location>
</feature>
<evidence type="ECO:0000256" key="1">
    <source>
        <dbReference type="ARBA" id="ARBA00000287"/>
    </source>
</evidence>
<dbReference type="InterPro" id="IPR048254">
    <property type="entry name" value="CDP_ALCOHOL_P_TRANSF_CS"/>
</dbReference>
<dbReference type="GO" id="GO:0016020">
    <property type="term" value="C:membrane"/>
    <property type="evidence" value="ECO:0007669"/>
    <property type="project" value="InterPro"/>
</dbReference>
<dbReference type="PANTHER" id="PTHR14269:SF61">
    <property type="entry name" value="CDP-DIACYLGLYCEROL--SERINE O-PHOSPHATIDYLTRANSFERASE"/>
    <property type="match status" value="1"/>
</dbReference>
<dbReference type="Gene3D" id="1.20.120.1760">
    <property type="match status" value="1"/>
</dbReference>
<protein>
    <recommendedName>
        <fullName evidence="5">CDP-diacylglycerol--serine O-phosphatidyltransferase</fullName>
        <ecNumber evidence="4">2.7.8.8</ecNumber>
    </recommendedName>
    <alternativeName>
        <fullName evidence="14">Phosphatidylserine synthase</fullName>
    </alternativeName>
</protein>
<accession>A0AAJ1X4I0</accession>
<evidence type="ECO:0000313" key="18">
    <source>
        <dbReference type="Proteomes" id="UP001227162"/>
    </source>
</evidence>
<reference evidence="17" key="2">
    <citation type="submission" date="2023-04" db="EMBL/GenBank/DDBJ databases">
        <title>'Rhodoalgimonas zhirmunskyi' gen. nov., isolated from a red alga.</title>
        <authorList>
            <person name="Nedashkovskaya O.I."/>
            <person name="Otstavnykh N.Y."/>
            <person name="Bystritskaya E.P."/>
            <person name="Balabanova L.A."/>
            <person name="Isaeva M.P."/>
        </authorList>
    </citation>
    <scope>NUCLEOTIDE SEQUENCE</scope>
    <source>
        <strain evidence="17">10Alg 79</strain>
    </source>
</reference>
<evidence type="ECO:0000256" key="3">
    <source>
        <dbReference type="ARBA" id="ARBA00010441"/>
    </source>
</evidence>
<dbReference type="InterPro" id="IPR043130">
    <property type="entry name" value="CDP-OH_PTrfase_TM_dom"/>
</dbReference>
<evidence type="ECO:0000256" key="5">
    <source>
        <dbReference type="ARBA" id="ARBA00017171"/>
    </source>
</evidence>
<dbReference type="RefSeq" id="WP_317625117.1">
    <property type="nucleotide sequence ID" value="NZ_JANFFA010000001.1"/>
</dbReference>
<evidence type="ECO:0000256" key="13">
    <source>
        <dbReference type="ARBA" id="ARBA00023264"/>
    </source>
</evidence>
<evidence type="ECO:0000256" key="11">
    <source>
        <dbReference type="ARBA" id="ARBA00023136"/>
    </source>
</evidence>
<dbReference type="GO" id="GO:0008654">
    <property type="term" value="P:phospholipid biosynthetic process"/>
    <property type="evidence" value="ECO:0007669"/>
    <property type="project" value="UniProtKB-KW"/>
</dbReference>
<keyword evidence="13" id="KW-1208">Phospholipid metabolism</keyword>
<dbReference type="InterPro" id="IPR000462">
    <property type="entry name" value="CDP-OH_P_trans"/>
</dbReference>
<keyword evidence="18" id="KW-1185">Reference proteome</keyword>
<dbReference type="EMBL" id="JANFFA010000001">
    <property type="protein sequence ID" value="MDQ2093531.1"/>
    <property type="molecule type" value="Genomic_DNA"/>
</dbReference>
<gene>
    <name evidence="17" type="primary">pssA</name>
    <name evidence="17" type="ORF">NOI20_05360</name>
</gene>
<keyword evidence="12" id="KW-0594">Phospholipid biosynthesis</keyword>
<comment type="subcellular location">
    <subcellularLocation>
        <location evidence="2">Endomembrane system</location>
        <topology evidence="2">Multi-pass membrane protein</topology>
    </subcellularLocation>
</comment>
<keyword evidence="6" id="KW-0444">Lipid biosynthesis</keyword>
<dbReference type="Pfam" id="PF01066">
    <property type="entry name" value="CDP-OH_P_transf"/>
    <property type="match status" value="1"/>
</dbReference>
<dbReference type="InterPro" id="IPR004533">
    <property type="entry name" value="CDP-diaglyc--ser_O-PTrfase"/>
</dbReference>
<proteinExistence type="inferred from homology"/>
<evidence type="ECO:0000256" key="14">
    <source>
        <dbReference type="ARBA" id="ARBA00032361"/>
    </source>
</evidence>
<evidence type="ECO:0000256" key="9">
    <source>
        <dbReference type="ARBA" id="ARBA00022989"/>
    </source>
</evidence>
<keyword evidence="9 16" id="KW-1133">Transmembrane helix</keyword>
<evidence type="ECO:0000256" key="2">
    <source>
        <dbReference type="ARBA" id="ARBA00004127"/>
    </source>
</evidence>
<evidence type="ECO:0000256" key="15">
    <source>
        <dbReference type="RuleBase" id="RU003750"/>
    </source>
</evidence>
<dbReference type="EC" id="2.7.8.8" evidence="4"/>
<dbReference type="NCBIfam" id="TIGR00473">
    <property type="entry name" value="pssA"/>
    <property type="match status" value="1"/>
</dbReference>
<evidence type="ECO:0000256" key="16">
    <source>
        <dbReference type="SAM" id="Phobius"/>
    </source>
</evidence>
<feature type="transmembrane region" description="Helical" evidence="16">
    <location>
        <begin position="24"/>
        <end position="43"/>
    </location>
</feature>
<evidence type="ECO:0000256" key="4">
    <source>
        <dbReference type="ARBA" id="ARBA00013174"/>
    </source>
</evidence>
<organism evidence="17 18">
    <name type="scientific">Rhodalgimonas zhirmunskyi</name>
    <dbReference type="NCBI Taxonomy" id="2964767"/>
    <lineage>
        <taxon>Bacteria</taxon>
        <taxon>Pseudomonadati</taxon>
        <taxon>Pseudomonadota</taxon>
        <taxon>Alphaproteobacteria</taxon>
        <taxon>Rhodobacterales</taxon>
        <taxon>Roseobacteraceae</taxon>
        <taxon>Rhodalgimonas</taxon>
    </lineage>
</organism>
<keyword evidence="7 15" id="KW-0808">Transferase</keyword>
<sequence>MTEGLPEPDNDPENTGRRLRLVQLLPNMMTLAAICAGLTAMRFSFEGDAVRAMVLIVLAAVLDGLDGPTARLLKSESAIGAELDSLADFVNFGVAPGLILYFWVLQEGRAFGWIAVLIYAICCGLRLARFNVHSRSENRPKSPFFMGVPAPGAALLVLLPLVLSQVTPDWIDPILPGFTALWLLAVGLLMISRMPTPAAKSMRIHRDHAGFLMVAVVAVAGAFLTWPWPMLLVLELGYIAVLIVFALRHRGHHRHV</sequence>
<evidence type="ECO:0000256" key="12">
    <source>
        <dbReference type="ARBA" id="ARBA00023209"/>
    </source>
</evidence>
<keyword evidence="8 16" id="KW-0812">Transmembrane</keyword>